<gene>
    <name evidence="2" type="ORF">BKG73_23420</name>
</gene>
<dbReference type="Proteomes" id="UP000179621">
    <property type="component" value="Unassembled WGS sequence"/>
</dbReference>
<accession>A0ABX3BVM1</accession>
<dbReference type="EMBL" id="MLIH01000035">
    <property type="protein sequence ID" value="OHU06471.1"/>
    <property type="molecule type" value="Genomic_DNA"/>
</dbReference>
<feature type="transmembrane region" description="Helical" evidence="1">
    <location>
        <begin position="157"/>
        <end position="180"/>
    </location>
</feature>
<feature type="transmembrane region" description="Helical" evidence="1">
    <location>
        <begin position="32"/>
        <end position="57"/>
    </location>
</feature>
<proteinExistence type="predicted"/>
<keyword evidence="1" id="KW-0472">Membrane</keyword>
<evidence type="ECO:0000313" key="2">
    <source>
        <dbReference type="EMBL" id="OHU06471.1"/>
    </source>
</evidence>
<feature type="transmembrane region" description="Helical" evidence="1">
    <location>
        <begin position="69"/>
        <end position="91"/>
    </location>
</feature>
<evidence type="ECO:0000256" key="1">
    <source>
        <dbReference type="SAM" id="Phobius"/>
    </source>
</evidence>
<comment type="caution">
    <text evidence="2">The sequence shown here is derived from an EMBL/GenBank/DDBJ whole genome shotgun (WGS) entry which is preliminary data.</text>
</comment>
<dbReference type="RefSeq" id="WP_070910634.1">
    <property type="nucleotide sequence ID" value="NZ_MLIC01000002.1"/>
</dbReference>
<keyword evidence="1" id="KW-1133">Transmembrane helix</keyword>
<feature type="transmembrane region" description="Helical" evidence="1">
    <location>
        <begin position="200"/>
        <end position="223"/>
    </location>
</feature>
<reference evidence="2 3" key="1">
    <citation type="submission" date="2016-10" db="EMBL/GenBank/DDBJ databases">
        <title>Evaluation of Human, Animal and Environmental Mycobacterium chelonae Isolates by Core Genome Phylogenomic Analysis, Targeted Gene Comparison, and Anti-microbial Susceptibility Patterns: A Tale of Mistaken Identities.</title>
        <authorList>
            <person name="Fogelson S.B."/>
            <person name="Camus A.C."/>
            <person name="Lorenz W."/>
            <person name="Vasireddy R."/>
            <person name="Vasireddy S."/>
            <person name="Smith T."/>
            <person name="Brown-Elliott B.A."/>
            <person name="Wallace R.J.Jr."/>
            <person name="Hasan N.A."/>
            <person name="Reischl U."/>
            <person name="Sanchez S."/>
        </authorList>
    </citation>
    <scope>NUCLEOTIDE SEQUENCE [LARGE SCALE GENOMIC DNA]</scope>
    <source>
        <strain evidence="2 3">8528</strain>
    </source>
</reference>
<organism evidence="2 3">
    <name type="scientific">Mycobacteroides saopaulense</name>
    <dbReference type="NCBI Taxonomy" id="1578165"/>
    <lineage>
        <taxon>Bacteria</taxon>
        <taxon>Bacillati</taxon>
        <taxon>Actinomycetota</taxon>
        <taxon>Actinomycetes</taxon>
        <taxon>Mycobacteriales</taxon>
        <taxon>Mycobacteriaceae</taxon>
        <taxon>Mycobacteroides</taxon>
    </lineage>
</organism>
<sequence>MWTIVALMALGVSVEPTRLGLTVLMLNRPRPLLQLFVFLCGAFAMGLSLGLTLLFVLRVSPMGNADVSGPYIQVTLGVLALLVAAVLAVTASMRRPPAAPSTGFAGKLTTRVRGFLQNNSLWVAGVSGLGIALPSADFLAVIALIHASGATQPMQSMALLFFNVVAFSMVALPLLSYAAMPGRTYEMVSALHTWVRTRRRIDVAGIVAVLGLIILTLGVIGILRA</sequence>
<keyword evidence="1" id="KW-0812">Transmembrane</keyword>
<dbReference type="InterPro" id="IPR021315">
    <property type="entry name" value="Gap/Sap"/>
</dbReference>
<feature type="transmembrane region" description="Helical" evidence="1">
    <location>
        <begin position="121"/>
        <end position="145"/>
    </location>
</feature>
<evidence type="ECO:0008006" key="4">
    <source>
        <dbReference type="Google" id="ProtNLM"/>
    </source>
</evidence>
<keyword evidence="3" id="KW-1185">Reference proteome</keyword>
<name>A0ABX3BVM1_9MYCO</name>
<protein>
    <recommendedName>
        <fullName evidence="4">GAP family protein</fullName>
    </recommendedName>
</protein>
<dbReference type="Pfam" id="PF11139">
    <property type="entry name" value="SfLAP"/>
    <property type="match status" value="1"/>
</dbReference>
<evidence type="ECO:0000313" key="3">
    <source>
        <dbReference type="Proteomes" id="UP000179621"/>
    </source>
</evidence>